<accession>A0A3B0PSC5</accession>
<proteinExistence type="predicted"/>
<gene>
    <name evidence="1" type="ORF">NCTC10124_00227</name>
</gene>
<dbReference type="AlphaFoldDB" id="A0A3B0PSC5"/>
<protein>
    <submittedName>
        <fullName evidence="1">Uncharacterized protein</fullName>
    </submittedName>
</protein>
<sequence>MKENRNKLVTPSILNVEKEKRIDYVNSLIDLGISW</sequence>
<organism evidence="1 2">
    <name type="scientific">Mycoplasmopsis synoviae</name>
    <name type="common">Mycoplasma synoviae</name>
    <dbReference type="NCBI Taxonomy" id="2109"/>
    <lineage>
        <taxon>Bacteria</taxon>
        <taxon>Bacillati</taxon>
        <taxon>Mycoplasmatota</taxon>
        <taxon>Mycoplasmoidales</taxon>
        <taxon>Metamycoplasmataceae</taxon>
        <taxon>Mycoplasmopsis</taxon>
    </lineage>
</organism>
<evidence type="ECO:0000313" key="2">
    <source>
        <dbReference type="Proteomes" id="UP000259328"/>
    </source>
</evidence>
<dbReference type="EMBL" id="LS991953">
    <property type="protein sequence ID" value="SYV92503.1"/>
    <property type="molecule type" value="Genomic_DNA"/>
</dbReference>
<dbReference type="Proteomes" id="UP000259328">
    <property type="component" value="Chromosome"/>
</dbReference>
<evidence type="ECO:0000313" key="1">
    <source>
        <dbReference type="EMBL" id="SYV92503.1"/>
    </source>
</evidence>
<name>A0A3B0PSC5_MYCSY</name>
<feature type="non-terminal residue" evidence="1">
    <location>
        <position position="35"/>
    </location>
</feature>
<reference evidence="2" key="1">
    <citation type="submission" date="2018-06" db="EMBL/GenBank/DDBJ databases">
        <authorList>
            <consortium name="Pathogen Informatics"/>
        </authorList>
    </citation>
    <scope>NUCLEOTIDE SEQUENCE [LARGE SCALE GENOMIC DNA]</scope>
    <source>
        <strain evidence="2">NCTC10124</strain>
    </source>
</reference>